<dbReference type="SUPFAM" id="SSF50447">
    <property type="entry name" value="Translation proteins"/>
    <property type="match status" value="1"/>
</dbReference>
<evidence type="ECO:0000313" key="14">
    <source>
        <dbReference type="EMBL" id="KIO42895.1"/>
    </source>
</evidence>
<dbReference type="GO" id="GO:0004813">
    <property type="term" value="F:alanine-tRNA ligase activity"/>
    <property type="evidence" value="ECO:0007669"/>
    <property type="project" value="UniProtKB-UniRule"/>
</dbReference>
<evidence type="ECO:0000256" key="8">
    <source>
        <dbReference type="ARBA" id="ARBA00022884"/>
    </source>
</evidence>
<dbReference type="EMBL" id="JPIU01000049">
    <property type="protein sequence ID" value="KIO42895.1"/>
    <property type="molecule type" value="Genomic_DNA"/>
</dbReference>
<keyword evidence="3 11" id="KW-0436">Ligase</keyword>
<keyword evidence="4 11" id="KW-0479">Metal-binding</keyword>
<protein>
    <recommendedName>
        <fullName evidence="11">Alanine--tRNA ligase</fullName>
        <ecNumber evidence="11">6.1.1.7</ecNumber>
    </recommendedName>
    <alternativeName>
        <fullName evidence="11">Alanyl-tRNA synthetase</fullName>
        <shortName evidence="11">AlaRS</shortName>
    </alternativeName>
</protein>
<comment type="cofactor">
    <cofactor evidence="11">
        <name>Zn(2+)</name>
        <dbReference type="ChEBI" id="CHEBI:29105"/>
    </cofactor>
    <text evidence="11">Binds 1 zinc ion per subunit.</text>
</comment>
<dbReference type="Gene3D" id="3.30.930.10">
    <property type="entry name" value="Bira Bifunctional Protein, Domain 2"/>
    <property type="match status" value="1"/>
</dbReference>
<dbReference type="Gene3D" id="3.30.54.20">
    <property type="match status" value="1"/>
</dbReference>
<keyword evidence="5 11" id="KW-0547">Nucleotide-binding</keyword>
<comment type="domain">
    <text evidence="11">Consists of three domains; the N-terminal catalytic domain, the editing domain and the C-terminal C-Ala domain. The editing domain removes incorrectly charged amino acids, while the C-Ala domain, along with tRNA(Ala), serves as a bridge to cooperatively bring together the editing and aminoacylation centers thus stimulating deacylation of misacylated tRNAs.</text>
</comment>
<dbReference type="FunFam" id="3.30.930.10:FF:000011">
    <property type="entry name" value="Alanine--tRNA ligase, cytoplasmic"/>
    <property type="match status" value="1"/>
</dbReference>
<dbReference type="GO" id="GO:0002161">
    <property type="term" value="F:aminoacyl-tRNA deacylase activity"/>
    <property type="evidence" value="ECO:0007669"/>
    <property type="project" value="TreeGrafter"/>
</dbReference>
<keyword evidence="11" id="KW-0963">Cytoplasm</keyword>
<comment type="function">
    <text evidence="11">Catalyzes the attachment of alanine to tRNA(Ala) in a two-step reaction: alanine is first activated by ATP to form Ala-AMP and then transferred to the acceptor end of tRNA(Ala). Also edits incorrectly charged Ser-tRNA(Ala) and Gly-tRNA(Ala) via its editing domain.</text>
</comment>
<sequence>MKSAEIRQKFLDFFEKKSHMIVPSAPMVIKGDPTLMFTNAGMNQFKDIILGNVRPKATRVADSQKCLRVSGKHNDLEEVGHDTYHHTMFEMLGNWSFGDYFKKEAIAYAWEFLTEEMKLDKERLYATVFEGSKEDHLDADTEALTFWSDYLPRERILFGNKKDNFWEMGDMGPCGPCSEIHIDLRPEEERKLKPGCELVNKDHPLVIEIWNLVFMQYNRKADGSLENLPNHHVDTGMGFERLCMAVQGKRSNYDTDVFTPILEEISELSGIRYGKDEKADIAMRVVADHLRTIAFSITDGQLPSNVKAGYVIRRILRRAVRYAYTFLGQKEAFMFRLVPVLIEVMGQHYPELSNQRVLIERVIQEEEQAFFKTLDKGIKLLDRIIAKTKEEDYVTVPGNVAFELYDTYGFPLDLTELILRENGLVVNRREFKAEMEAQKERSRSAAAVDTDDWVELIADDTQEFVGYDYTETEVRIARYRRIITKGKTFYQLVFNITPFYGEGGGQVGDSGYLVSDVEKIRIIDTQKENGLTVHITDKLPGDLTQTFTARVDTERRTAIANNHTATHLLHHALREVLGTHVEQKGSFVSNDYLRFDFSHFQKVTNEELDKVAAIVNRRIRENSLLEENRSIPIGEAKKMGAMAIFGEKYGDLVRVVKFGESVELCGGTHAHATGQLGFFKIVSESSVAAGIRRIEAITAAKAEEYILNHFHMFNEVENMFKSNRGVLENIRSLLEENVELKKDIEKFENESLKIAKNGLKNSKRVVRDINFISKNLSFPSTKVKDLAFQLKGEVDRLVLIIGGVYNGKPHLTVMISESLVKEYDLHAGQIVKDAAQEMKGGGGGQPFFATAGGSDPDGVEHAIQRAERLILDKIKVDLV</sequence>
<keyword evidence="10 11" id="KW-0030">Aminoacyl-tRNA synthetase</keyword>
<dbReference type="Proteomes" id="UP000031980">
    <property type="component" value="Unassembled WGS sequence"/>
</dbReference>
<evidence type="ECO:0000256" key="2">
    <source>
        <dbReference type="ARBA" id="ARBA00022555"/>
    </source>
</evidence>
<comment type="caution">
    <text evidence="14">The sequence shown here is derived from an EMBL/GenBank/DDBJ whole genome shotgun (WGS) entry which is preliminary data.</text>
</comment>
<dbReference type="SUPFAM" id="SSF55186">
    <property type="entry name" value="ThrRS/AlaRS common domain"/>
    <property type="match status" value="1"/>
</dbReference>
<dbReference type="InterPro" id="IPR018165">
    <property type="entry name" value="Ala-tRNA-synth_IIc_core"/>
</dbReference>
<dbReference type="FunFam" id="3.10.310.40:FF:000001">
    <property type="entry name" value="Alanine--tRNA ligase"/>
    <property type="match status" value="1"/>
</dbReference>
<dbReference type="InterPro" id="IPR045864">
    <property type="entry name" value="aa-tRNA-synth_II/BPL/LPL"/>
</dbReference>
<dbReference type="PANTHER" id="PTHR11777">
    <property type="entry name" value="ALANYL-TRNA SYNTHETASE"/>
    <property type="match status" value="1"/>
</dbReference>
<dbReference type="PANTHER" id="PTHR11777:SF9">
    <property type="entry name" value="ALANINE--TRNA LIGASE, CYTOPLASMIC"/>
    <property type="match status" value="1"/>
</dbReference>
<keyword evidence="12" id="KW-0175">Coiled coil</keyword>
<dbReference type="Gene3D" id="2.40.30.130">
    <property type="match status" value="1"/>
</dbReference>
<dbReference type="InterPro" id="IPR018162">
    <property type="entry name" value="Ala-tRNA-ligase_IIc_anticod-bd"/>
</dbReference>
<dbReference type="InterPro" id="IPR012947">
    <property type="entry name" value="tRNA_SAD"/>
</dbReference>
<gene>
    <name evidence="11" type="primary">alaS</name>
    <name evidence="14" type="ORF">BA92_13605</name>
    <name evidence="15" type="ORF">IE90_04925</name>
</gene>
<dbReference type="HAMAP" id="MF_00036_B">
    <property type="entry name" value="Ala_tRNA_synth_B"/>
    <property type="match status" value="1"/>
</dbReference>
<evidence type="ECO:0000256" key="5">
    <source>
        <dbReference type="ARBA" id="ARBA00022741"/>
    </source>
</evidence>
<feature type="domain" description="Alanyl-transfer RNA synthetases family profile" evidence="13">
    <location>
        <begin position="1"/>
        <end position="708"/>
    </location>
</feature>
<keyword evidence="6 11" id="KW-0862">Zinc</keyword>
<dbReference type="AlphaFoldDB" id="A0A0C3R237"/>
<comment type="subcellular location">
    <subcellularLocation>
        <location evidence="11">Cytoplasm</location>
    </subcellularLocation>
</comment>
<evidence type="ECO:0000256" key="12">
    <source>
        <dbReference type="SAM" id="Coils"/>
    </source>
</evidence>
<dbReference type="InterPro" id="IPR050058">
    <property type="entry name" value="Ala-tRNA_ligase"/>
</dbReference>
<evidence type="ECO:0000256" key="3">
    <source>
        <dbReference type="ARBA" id="ARBA00022598"/>
    </source>
</evidence>
<proteinExistence type="inferred from homology"/>
<keyword evidence="9 11" id="KW-0648">Protein biosynthesis</keyword>
<dbReference type="FunFam" id="3.30.980.10:FF:000004">
    <property type="entry name" value="Alanine--tRNA ligase, cytoplasmic"/>
    <property type="match status" value="1"/>
</dbReference>
<dbReference type="EC" id="6.1.1.7" evidence="11"/>
<evidence type="ECO:0000313" key="16">
    <source>
        <dbReference type="Proteomes" id="UP000031937"/>
    </source>
</evidence>
<dbReference type="PROSITE" id="PS50860">
    <property type="entry name" value="AA_TRNA_LIGASE_II_ALA"/>
    <property type="match status" value="1"/>
</dbReference>
<accession>A0A0C3R237</accession>
<evidence type="ECO:0000256" key="6">
    <source>
        <dbReference type="ARBA" id="ARBA00022833"/>
    </source>
</evidence>
<reference evidence="14 17" key="1">
    <citation type="submission" date="2014-07" db="EMBL/GenBank/DDBJ databases">
        <title>Porphyromonadaceae bacterium OUH 308042 = ATCC BAA-2681 = DSM 28342 draft genome.</title>
        <authorList>
            <person name="Sydenham T.V."/>
            <person name="Hasman H."/>
            <person name="Justensen U.S."/>
        </authorList>
    </citation>
    <scope>NUCLEOTIDE SEQUENCE [LARGE SCALE GENOMIC DNA]</scope>
    <source>
        <strain evidence="14 17">OUH 308042</strain>
    </source>
</reference>
<evidence type="ECO:0000259" key="13">
    <source>
        <dbReference type="PROSITE" id="PS50860"/>
    </source>
</evidence>
<evidence type="ECO:0000256" key="10">
    <source>
        <dbReference type="ARBA" id="ARBA00023146"/>
    </source>
</evidence>
<feature type="coiled-coil region" evidence="12">
    <location>
        <begin position="723"/>
        <end position="757"/>
    </location>
</feature>
<dbReference type="InterPro" id="IPR009000">
    <property type="entry name" value="Transl_B-barrel_sf"/>
</dbReference>
<evidence type="ECO:0000313" key="15">
    <source>
        <dbReference type="EMBL" id="KIO46148.1"/>
    </source>
</evidence>
<dbReference type="OrthoDB" id="9803884at2"/>
<feature type="binding site" evidence="11">
    <location>
        <position position="563"/>
    </location>
    <ligand>
        <name>Zn(2+)</name>
        <dbReference type="ChEBI" id="CHEBI:29105"/>
    </ligand>
</feature>
<dbReference type="SUPFAM" id="SSF101353">
    <property type="entry name" value="Putative anticodon-binding domain of alanyl-tRNA synthetase (AlaRS)"/>
    <property type="match status" value="1"/>
</dbReference>
<dbReference type="SMART" id="SM00863">
    <property type="entry name" value="tRNA_SAD"/>
    <property type="match status" value="1"/>
</dbReference>
<keyword evidence="8 11" id="KW-0694">RNA-binding</keyword>
<dbReference type="Pfam" id="PF07973">
    <property type="entry name" value="tRNA_SAD"/>
    <property type="match status" value="1"/>
</dbReference>
<dbReference type="InterPro" id="IPR002318">
    <property type="entry name" value="Ala-tRNA-lgiase_IIc"/>
</dbReference>
<dbReference type="InterPro" id="IPR023033">
    <property type="entry name" value="Ala_tRNA_ligase_euk/bac"/>
</dbReference>
<dbReference type="SUPFAM" id="SSF55681">
    <property type="entry name" value="Class II aaRS and biotin synthetases"/>
    <property type="match status" value="1"/>
</dbReference>
<dbReference type="EMBL" id="JPIT01000016">
    <property type="protein sequence ID" value="KIO46148.1"/>
    <property type="molecule type" value="Genomic_DNA"/>
</dbReference>
<dbReference type="Pfam" id="PF02272">
    <property type="entry name" value="DHHA1"/>
    <property type="match status" value="1"/>
</dbReference>
<organism evidence="14 17">
    <name type="scientific">Sanguibacteroides justesenii</name>
    <dbReference type="NCBI Taxonomy" id="1547597"/>
    <lineage>
        <taxon>Bacteria</taxon>
        <taxon>Pseudomonadati</taxon>
        <taxon>Bacteroidota</taxon>
        <taxon>Bacteroidia</taxon>
        <taxon>Bacteroidales</taxon>
        <taxon>Porphyromonadaceae</taxon>
        <taxon>Sanguibacteroides</taxon>
    </lineage>
</organism>
<dbReference type="NCBIfam" id="TIGR00344">
    <property type="entry name" value="alaS"/>
    <property type="match status" value="1"/>
</dbReference>
<evidence type="ECO:0000313" key="17">
    <source>
        <dbReference type="Proteomes" id="UP000031980"/>
    </source>
</evidence>
<dbReference type="GO" id="GO:0000049">
    <property type="term" value="F:tRNA binding"/>
    <property type="evidence" value="ECO:0007669"/>
    <property type="project" value="UniProtKB-KW"/>
</dbReference>
<dbReference type="Gene3D" id="3.30.980.10">
    <property type="entry name" value="Threonyl-trna Synthetase, Chain A, domain 2"/>
    <property type="match status" value="1"/>
</dbReference>
<name>A0A0C3R237_9PORP</name>
<dbReference type="GO" id="GO:0008270">
    <property type="term" value="F:zinc ion binding"/>
    <property type="evidence" value="ECO:0007669"/>
    <property type="project" value="UniProtKB-UniRule"/>
</dbReference>
<feature type="binding site" evidence="11">
    <location>
        <position position="665"/>
    </location>
    <ligand>
        <name>Zn(2+)</name>
        <dbReference type="ChEBI" id="CHEBI:29105"/>
    </ligand>
</feature>
<dbReference type="InterPro" id="IPR003156">
    <property type="entry name" value="DHHA1_dom"/>
</dbReference>
<dbReference type="CDD" id="cd00673">
    <property type="entry name" value="AlaRS_core"/>
    <property type="match status" value="1"/>
</dbReference>
<dbReference type="PRINTS" id="PR00980">
    <property type="entry name" value="TRNASYNTHALA"/>
</dbReference>
<dbReference type="InterPro" id="IPR018164">
    <property type="entry name" value="Ala-tRNA-synth_IIc_N"/>
</dbReference>
<keyword evidence="17" id="KW-1185">Reference proteome</keyword>
<evidence type="ECO:0000256" key="4">
    <source>
        <dbReference type="ARBA" id="ARBA00022723"/>
    </source>
</evidence>
<comment type="similarity">
    <text evidence="1 11">Belongs to the class-II aminoacyl-tRNA synthetase family.</text>
</comment>
<dbReference type="GO" id="GO:0005737">
    <property type="term" value="C:cytoplasm"/>
    <property type="evidence" value="ECO:0007669"/>
    <property type="project" value="UniProtKB-SubCell"/>
</dbReference>
<dbReference type="GO" id="GO:0005524">
    <property type="term" value="F:ATP binding"/>
    <property type="evidence" value="ECO:0007669"/>
    <property type="project" value="UniProtKB-UniRule"/>
</dbReference>
<evidence type="ECO:0000256" key="1">
    <source>
        <dbReference type="ARBA" id="ARBA00008226"/>
    </source>
</evidence>
<feature type="binding site" evidence="11">
    <location>
        <position position="567"/>
    </location>
    <ligand>
        <name>Zn(2+)</name>
        <dbReference type="ChEBI" id="CHEBI:29105"/>
    </ligand>
</feature>
<keyword evidence="2 11" id="KW-0820">tRNA-binding</keyword>
<dbReference type="RefSeq" id="WP_041502769.1">
    <property type="nucleotide sequence ID" value="NZ_JPIT01000016.1"/>
</dbReference>
<feature type="binding site" evidence="11">
    <location>
        <position position="669"/>
    </location>
    <ligand>
        <name>Zn(2+)</name>
        <dbReference type="ChEBI" id="CHEBI:29105"/>
    </ligand>
</feature>
<evidence type="ECO:0000256" key="7">
    <source>
        <dbReference type="ARBA" id="ARBA00022840"/>
    </source>
</evidence>
<evidence type="ECO:0000256" key="11">
    <source>
        <dbReference type="HAMAP-Rule" id="MF_00036"/>
    </source>
</evidence>
<dbReference type="Gene3D" id="3.10.310.40">
    <property type="match status" value="1"/>
</dbReference>
<dbReference type="Pfam" id="PF01411">
    <property type="entry name" value="tRNA-synt_2c"/>
    <property type="match status" value="1"/>
</dbReference>
<dbReference type="GO" id="GO:0006419">
    <property type="term" value="P:alanyl-tRNA aminoacylation"/>
    <property type="evidence" value="ECO:0007669"/>
    <property type="project" value="UniProtKB-UniRule"/>
</dbReference>
<evidence type="ECO:0000256" key="9">
    <source>
        <dbReference type="ARBA" id="ARBA00022917"/>
    </source>
</evidence>
<dbReference type="InterPro" id="IPR018163">
    <property type="entry name" value="Thr/Ala-tRNA-synth_IIc_edit"/>
</dbReference>
<keyword evidence="7 11" id="KW-0067">ATP-binding</keyword>
<comment type="catalytic activity">
    <reaction evidence="11">
        <text>tRNA(Ala) + L-alanine + ATP = L-alanyl-tRNA(Ala) + AMP + diphosphate</text>
        <dbReference type="Rhea" id="RHEA:12540"/>
        <dbReference type="Rhea" id="RHEA-COMP:9657"/>
        <dbReference type="Rhea" id="RHEA-COMP:9923"/>
        <dbReference type="ChEBI" id="CHEBI:30616"/>
        <dbReference type="ChEBI" id="CHEBI:33019"/>
        <dbReference type="ChEBI" id="CHEBI:57972"/>
        <dbReference type="ChEBI" id="CHEBI:78442"/>
        <dbReference type="ChEBI" id="CHEBI:78497"/>
        <dbReference type="ChEBI" id="CHEBI:456215"/>
        <dbReference type="EC" id="6.1.1.7"/>
    </reaction>
</comment>
<reference evidence="15 16" key="2">
    <citation type="submission" date="2014-07" db="EMBL/GenBank/DDBJ databases">
        <title>Porphyromonadaceae bacterium OUH 334697 = ATCC BAA-2682 = DSM 28341 draft genome.</title>
        <authorList>
            <person name="Sydenham T.V."/>
            <person name="Hasman H."/>
            <person name="Justesen U.S."/>
        </authorList>
    </citation>
    <scope>NUCLEOTIDE SEQUENCE [LARGE SCALE GENOMIC DNA]</scope>
    <source>
        <strain evidence="15 16">OUH 334697</strain>
    </source>
</reference>
<dbReference type="Proteomes" id="UP000031937">
    <property type="component" value="Unassembled WGS sequence"/>
</dbReference>
<dbReference type="FunFam" id="3.30.54.20:FF:000001">
    <property type="entry name" value="Alanine--tRNA ligase"/>
    <property type="match status" value="1"/>
</dbReference>